<dbReference type="InterPro" id="IPR014721">
    <property type="entry name" value="Ribsml_uS5_D2-typ_fold_subgr"/>
</dbReference>
<evidence type="ECO:0000256" key="1">
    <source>
        <dbReference type="ARBA" id="ARBA00002663"/>
    </source>
</evidence>
<dbReference type="HAMAP" id="MF_00227">
    <property type="entry name" value="RNase_P"/>
    <property type="match status" value="1"/>
</dbReference>
<gene>
    <name evidence="7" type="primary">rnpA</name>
    <name evidence="9" type="ORF">A2215_04715</name>
</gene>
<dbReference type="Pfam" id="PF00825">
    <property type="entry name" value="Ribonuclease_P"/>
    <property type="match status" value="1"/>
</dbReference>
<keyword evidence="5 7" id="KW-0378">Hydrolase</keyword>
<evidence type="ECO:0000313" key="10">
    <source>
        <dbReference type="Proteomes" id="UP000178583"/>
    </source>
</evidence>
<dbReference type="PANTHER" id="PTHR33992">
    <property type="entry name" value="RIBONUCLEASE P PROTEIN COMPONENT"/>
    <property type="match status" value="1"/>
</dbReference>
<reference evidence="9 10" key="1">
    <citation type="journal article" date="2016" name="Nat. Commun.">
        <title>Thousands of microbial genomes shed light on interconnected biogeochemical processes in an aquifer system.</title>
        <authorList>
            <person name="Anantharaman K."/>
            <person name="Brown C.T."/>
            <person name="Hug L.A."/>
            <person name="Sharon I."/>
            <person name="Castelle C.J."/>
            <person name="Probst A.J."/>
            <person name="Thomas B.C."/>
            <person name="Singh A."/>
            <person name="Wilkins M.J."/>
            <person name="Karaoz U."/>
            <person name="Brodie E.L."/>
            <person name="Williams K.H."/>
            <person name="Hubbard S.S."/>
            <person name="Banfield J.F."/>
        </authorList>
    </citation>
    <scope>NUCLEOTIDE SEQUENCE [LARGE SCALE GENOMIC DNA]</scope>
</reference>
<dbReference type="GO" id="GO:0042781">
    <property type="term" value="F:3'-tRNA processing endoribonuclease activity"/>
    <property type="evidence" value="ECO:0007669"/>
    <property type="project" value="TreeGrafter"/>
</dbReference>
<keyword evidence="4 7" id="KW-0255">Endonuclease</keyword>
<dbReference type="EMBL" id="MEZY01000006">
    <property type="protein sequence ID" value="OGD65757.1"/>
    <property type="molecule type" value="Genomic_DNA"/>
</dbReference>
<dbReference type="PROSITE" id="PS00648">
    <property type="entry name" value="RIBONUCLEASE_P"/>
    <property type="match status" value="1"/>
</dbReference>
<evidence type="ECO:0000256" key="6">
    <source>
        <dbReference type="ARBA" id="ARBA00022884"/>
    </source>
</evidence>
<comment type="similarity">
    <text evidence="7">Belongs to the RnpA family.</text>
</comment>
<dbReference type="NCBIfam" id="TIGR00188">
    <property type="entry name" value="rnpA"/>
    <property type="match status" value="1"/>
</dbReference>
<dbReference type="InterPro" id="IPR000100">
    <property type="entry name" value="RNase_P"/>
</dbReference>
<evidence type="ECO:0000256" key="5">
    <source>
        <dbReference type="ARBA" id="ARBA00022801"/>
    </source>
</evidence>
<comment type="subunit">
    <text evidence="7">Consists of a catalytic RNA component (M1 or rnpB) and a protein subunit.</text>
</comment>
<comment type="function">
    <text evidence="1 7">RNaseP catalyzes the removal of the 5'-leader sequence from pre-tRNA to produce the mature 5'-terminus. It can also cleave other RNA substrates such as 4.5S RNA. The protein component plays an auxiliary but essential role in vivo by binding to the 5'-leader sequence and broadening the substrate specificity of the ribozyme.</text>
</comment>
<keyword evidence="3 7" id="KW-0540">Nuclease</keyword>
<dbReference type="EC" id="3.1.26.5" evidence="7 8"/>
<dbReference type="PANTHER" id="PTHR33992:SF1">
    <property type="entry name" value="RIBONUCLEASE P PROTEIN COMPONENT"/>
    <property type="match status" value="1"/>
</dbReference>
<evidence type="ECO:0000256" key="2">
    <source>
        <dbReference type="ARBA" id="ARBA00022694"/>
    </source>
</evidence>
<dbReference type="GO" id="GO:0000049">
    <property type="term" value="F:tRNA binding"/>
    <property type="evidence" value="ECO:0007669"/>
    <property type="project" value="UniProtKB-UniRule"/>
</dbReference>
<dbReference type="GO" id="GO:0001682">
    <property type="term" value="P:tRNA 5'-leader removal"/>
    <property type="evidence" value="ECO:0007669"/>
    <property type="project" value="UniProtKB-UniRule"/>
</dbReference>
<dbReference type="GO" id="GO:0030677">
    <property type="term" value="C:ribonuclease P complex"/>
    <property type="evidence" value="ECO:0007669"/>
    <property type="project" value="TreeGrafter"/>
</dbReference>
<dbReference type="InterPro" id="IPR020568">
    <property type="entry name" value="Ribosomal_Su5_D2-typ_SF"/>
</dbReference>
<dbReference type="Proteomes" id="UP000178583">
    <property type="component" value="Unassembled WGS sequence"/>
</dbReference>
<sequence>MLKKINRLQKDRDFQKVFKGSRITKTENLVFRVRERQDQKSKVKSQNYNSKFKSDEILNQVQDDKDSEHRRNERSYKLTANSPALPAGGYQLPRGARFGFVVSNKVNKRATRRNALKRRLRAAVRELLPTLLPDIDVVVVVKRDFSYPYDYQEIKKQIGAGLAKLT</sequence>
<evidence type="ECO:0000256" key="4">
    <source>
        <dbReference type="ARBA" id="ARBA00022759"/>
    </source>
</evidence>
<evidence type="ECO:0000313" key="9">
    <source>
        <dbReference type="EMBL" id="OGD65757.1"/>
    </source>
</evidence>
<organism evidence="9 10">
    <name type="scientific">Candidatus Berkelbacteria bacterium RIFOXYA2_FULL_43_10</name>
    <dbReference type="NCBI Taxonomy" id="1797472"/>
    <lineage>
        <taxon>Bacteria</taxon>
        <taxon>Candidatus Berkelbacteria</taxon>
    </lineage>
</organism>
<proteinExistence type="inferred from homology"/>
<keyword evidence="2 7" id="KW-0819">tRNA processing</keyword>
<dbReference type="STRING" id="1797472.A2215_04715"/>
<evidence type="ECO:0000256" key="7">
    <source>
        <dbReference type="HAMAP-Rule" id="MF_00227"/>
    </source>
</evidence>
<dbReference type="GO" id="GO:0004526">
    <property type="term" value="F:ribonuclease P activity"/>
    <property type="evidence" value="ECO:0007669"/>
    <property type="project" value="UniProtKB-UniRule"/>
</dbReference>
<comment type="caution">
    <text evidence="9">The sequence shown here is derived from an EMBL/GenBank/DDBJ whole genome shotgun (WGS) entry which is preliminary data.</text>
</comment>
<protein>
    <recommendedName>
        <fullName evidence="7 8">Ribonuclease P protein component</fullName>
        <shortName evidence="7">RNase P protein</shortName>
        <shortName evidence="7">RNaseP protein</shortName>
        <ecNumber evidence="7 8">3.1.26.5</ecNumber>
    </recommendedName>
    <alternativeName>
        <fullName evidence="7">Protein C5</fullName>
    </alternativeName>
</protein>
<comment type="catalytic activity">
    <reaction evidence="7">
        <text>Endonucleolytic cleavage of RNA, removing 5'-extranucleotides from tRNA precursor.</text>
        <dbReference type="EC" id="3.1.26.5"/>
    </reaction>
</comment>
<evidence type="ECO:0000256" key="8">
    <source>
        <dbReference type="NCBIfam" id="TIGR00188"/>
    </source>
</evidence>
<accession>A0A1F5EE81</accession>
<dbReference type="InterPro" id="IPR020539">
    <property type="entry name" value="RNase_P_CS"/>
</dbReference>
<dbReference type="SUPFAM" id="SSF54211">
    <property type="entry name" value="Ribosomal protein S5 domain 2-like"/>
    <property type="match status" value="1"/>
</dbReference>
<keyword evidence="6 7" id="KW-0694">RNA-binding</keyword>
<name>A0A1F5EE81_9BACT</name>
<dbReference type="AlphaFoldDB" id="A0A1F5EE81"/>
<dbReference type="Gene3D" id="3.30.230.10">
    <property type="match status" value="1"/>
</dbReference>
<evidence type="ECO:0000256" key="3">
    <source>
        <dbReference type="ARBA" id="ARBA00022722"/>
    </source>
</evidence>